<evidence type="ECO:0000313" key="2">
    <source>
        <dbReference type="EMBL" id="KIU12696.1"/>
    </source>
</evidence>
<evidence type="ECO:0000256" key="1">
    <source>
        <dbReference type="SAM" id="Phobius"/>
    </source>
</evidence>
<comment type="caution">
    <text evidence="2">The sequence shown here is derived from an EMBL/GenBank/DDBJ whole genome shotgun (WGS) entry which is preliminary data.</text>
</comment>
<keyword evidence="1" id="KW-1133">Transmembrane helix</keyword>
<evidence type="ECO:0000313" key="3">
    <source>
        <dbReference type="Proteomes" id="UP000032247"/>
    </source>
</evidence>
<accession>A0A0D1LA08</accession>
<dbReference type="PATRIC" id="fig|1423.173.peg.1577"/>
<reference evidence="2 3" key="1">
    <citation type="submission" date="2014-12" db="EMBL/GenBank/DDBJ databases">
        <title>Comparative genome analysis of Bacillus coagulans HM-08, Clostridium butyricum HM-68, Bacillus subtilis HM-66 and Bacillus licheniformis BL-09.</title>
        <authorList>
            <person name="Zhang H."/>
        </authorList>
    </citation>
    <scope>NUCLEOTIDE SEQUENCE [LARGE SCALE GENOMIC DNA]</scope>
    <source>
        <strain evidence="2 3">HM-66</strain>
    </source>
</reference>
<keyword evidence="1" id="KW-0812">Transmembrane</keyword>
<dbReference type="Proteomes" id="UP000032247">
    <property type="component" value="Unassembled WGS sequence"/>
</dbReference>
<dbReference type="AlphaFoldDB" id="A0A0D1LA08"/>
<proteinExistence type="predicted"/>
<sequence>MYSVTATFEKRAFYTVYLEGIISLLRSLFFVLQAGIE</sequence>
<protein>
    <submittedName>
        <fullName evidence="2">Uncharacterized protein</fullName>
    </submittedName>
</protein>
<gene>
    <name evidence="2" type="ORF">SC09_Contig19orf01238</name>
</gene>
<organism evidence="2 3">
    <name type="scientific">Bacillus subtilis</name>
    <dbReference type="NCBI Taxonomy" id="1423"/>
    <lineage>
        <taxon>Bacteria</taxon>
        <taxon>Bacillati</taxon>
        <taxon>Bacillota</taxon>
        <taxon>Bacilli</taxon>
        <taxon>Bacillales</taxon>
        <taxon>Bacillaceae</taxon>
        <taxon>Bacillus</taxon>
    </lineage>
</organism>
<name>A0A0D1LA08_BACIU</name>
<keyword evidence="1" id="KW-0472">Membrane</keyword>
<dbReference type="EMBL" id="JXBC01000002">
    <property type="protein sequence ID" value="KIU12696.1"/>
    <property type="molecule type" value="Genomic_DNA"/>
</dbReference>
<feature type="transmembrane region" description="Helical" evidence="1">
    <location>
        <begin position="12"/>
        <end position="36"/>
    </location>
</feature>